<dbReference type="Pfam" id="PF00196">
    <property type="entry name" value="GerE"/>
    <property type="match status" value="1"/>
</dbReference>
<gene>
    <name evidence="4" type="ORF">ABT276_14015</name>
</gene>
<dbReference type="CDD" id="cd06170">
    <property type="entry name" value="LuxR_C_like"/>
    <property type="match status" value="1"/>
</dbReference>
<evidence type="ECO:0000256" key="2">
    <source>
        <dbReference type="ARBA" id="ARBA00022840"/>
    </source>
</evidence>
<dbReference type="PROSITE" id="PS50043">
    <property type="entry name" value="HTH_LUXR_2"/>
    <property type="match status" value="1"/>
</dbReference>
<evidence type="ECO:0000259" key="3">
    <source>
        <dbReference type="PROSITE" id="PS50043"/>
    </source>
</evidence>
<evidence type="ECO:0000313" key="4">
    <source>
        <dbReference type="EMBL" id="MER6614460.1"/>
    </source>
</evidence>
<dbReference type="InterPro" id="IPR036388">
    <property type="entry name" value="WH-like_DNA-bd_sf"/>
</dbReference>
<keyword evidence="2" id="KW-0067">ATP-binding</keyword>
<keyword evidence="5" id="KW-1185">Reference proteome</keyword>
<dbReference type="PANTHER" id="PTHR16305">
    <property type="entry name" value="TESTICULAR SOLUBLE ADENYLYL CYCLASE"/>
    <property type="match status" value="1"/>
</dbReference>
<name>A0ABV1UUI9_9ACTN</name>
<proteinExistence type="predicted"/>
<dbReference type="SUPFAM" id="SSF46894">
    <property type="entry name" value="C-terminal effector domain of the bipartite response regulators"/>
    <property type="match status" value="1"/>
</dbReference>
<evidence type="ECO:0000313" key="5">
    <source>
        <dbReference type="Proteomes" id="UP001445472"/>
    </source>
</evidence>
<dbReference type="EMBL" id="JBEPBX010000010">
    <property type="protein sequence ID" value="MER6614460.1"/>
    <property type="molecule type" value="Genomic_DNA"/>
</dbReference>
<dbReference type="InterPro" id="IPR011990">
    <property type="entry name" value="TPR-like_helical_dom_sf"/>
</dbReference>
<dbReference type="InterPro" id="IPR000792">
    <property type="entry name" value="Tscrpt_reg_LuxR_C"/>
</dbReference>
<dbReference type="SMART" id="SM00421">
    <property type="entry name" value="HTH_LUXR"/>
    <property type="match status" value="1"/>
</dbReference>
<dbReference type="Pfam" id="PF13191">
    <property type="entry name" value="AAA_16"/>
    <property type="match status" value="1"/>
</dbReference>
<comment type="caution">
    <text evidence="4">The sequence shown here is derived from an EMBL/GenBank/DDBJ whole genome shotgun (WGS) entry which is preliminary data.</text>
</comment>
<reference evidence="4 5" key="1">
    <citation type="submission" date="2024-06" db="EMBL/GenBank/DDBJ databases">
        <title>The Natural Products Discovery Center: Release of the First 8490 Sequenced Strains for Exploring Actinobacteria Biosynthetic Diversity.</title>
        <authorList>
            <person name="Kalkreuter E."/>
            <person name="Kautsar S.A."/>
            <person name="Yang D."/>
            <person name="Bader C.D."/>
            <person name="Teijaro C.N."/>
            <person name="Fluegel L."/>
            <person name="Davis C.M."/>
            <person name="Simpson J.R."/>
            <person name="Lauterbach L."/>
            <person name="Steele A.D."/>
            <person name="Gui C."/>
            <person name="Meng S."/>
            <person name="Li G."/>
            <person name="Viehrig K."/>
            <person name="Ye F."/>
            <person name="Su P."/>
            <person name="Kiefer A.F."/>
            <person name="Nichols A."/>
            <person name="Cepeda A.J."/>
            <person name="Yan W."/>
            <person name="Fan B."/>
            <person name="Jiang Y."/>
            <person name="Adhikari A."/>
            <person name="Zheng C.-J."/>
            <person name="Schuster L."/>
            <person name="Cowan T.M."/>
            <person name="Smanski M.J."/>
            <person name="Chevrette M.G."/>
            <person name="De Carvalho L.P.S."/>
            <person name="Shen B."/>
        </authorList>
    </citation>
    <scope>NUCLEOTIDE SEQUENCE [LARGE SCALE GENOMIC DNA]</scope>
    <source>
        <strain evidence="4 5">NPDC000837</strain>
    </source>
</reference>
<dbReference type="InterPro" id="IPR016032">
    <property type="entry name" value="Sig_transdc_resp-reg_C-effctor"/>
</dbReference>
<dbReference type="SUPFAM" id="SSF48452">
    <property type="entry name" value="TPR-like"/>
    <property type="match status" value="1"/>
</dbReference>
<dbReference type="RefSeq" id="WP_351976301.1">
    <property type="nucleotide sequence ID" value="NZ_JBEPBX010000010.1"/>
</dbReference>
<keyword evidence="1" id="KW-0547">Nucleotide-binding</keyword>
<dbReference type="SUPFAM" id="SSF52540">
    <property type="entry name" value="P-loop containing nucleoside triphosphate hydrolases"/>
    <property type="match status" value="1"/>
</dbReference>
<dbReference type="PRINTS" id="PR00038">
    <property type="entry name" value="HTHLUXR"/>
</dbReference>
<evidence type="ECO:0000256" key="1">
    <source>
        <dbReference type="ARBA" id="ARBA00022741"/>
    </source>
</evidence>
<sequence length="962" mass="102058">MRNHGKILQHDVMLGRDNELAALVARVTAARRGDTGCAILTAPSGLGKSVLLDSLLRTRVCRGMTVLRGHWGEAAGEAGAYSGLRSLFAATGTPAAHGREADAGACHPAEFLPRPGGTQRFSLPSAYPVFRRLQGHALRLMAHRPLVLVLDDAHDCDEHSLRWLDFILRRAAGRPLLVLLARRSEARLRAPEAWAGLLAQPAVSVMNLGALGTDAVGSLAEQVFGRPVHPRLARDVAAVTGGNPRTVVRLLRELRRRGASPDESVARQAVELGARMAARSVRRVLSRERAELRGAAAAVALLGPEPLKYIAVLADVDHATAEEAVTALRHAGALSPDGADVVHDSVRDALLEPLSVSQRAELHARAALLLSDAGSPAEQVARHLMELPQVGEPWMAAVLRDAAAWAEQRGAFSDAAGFLRRALEAEPDDAEVRLRLALAVTPTDPLAAAALFRAALVDVTDTTARARIAIQYAMACLTVPLPASYRAELLEALEAPRDALRNDSQTDVHLRDQVAAVLLLMGRRRTGTARREPRGPVTAPHQVRTGLSDPLQTAALGALHDALSGHSRERAVREVRRVLAAAAPVQPLWLQIVAAATLALADETADAHAALDTVLRRTADEPTSWTRVVAMTTRSTLLRRDGAVFDATAVAREAIDTVGESGSDAWMRKARAVLASALVDQGEPQRAERLLDGVSRAGTSGSAIEDQLYLYARARARWAAGHPAQALRLLRECGSAQEAAGVVNPVVAPWWAEACLILAAMRRPADGREIAEQGAERARRWGTPRALGLAALARGVLTAGRAGVDLLAESVHHLSRSPAVAECARAEYALGRALLLHGDETTARDRLRRAASLAGGCGALTLAESAGNLLVSAGGRMQGATGTPPGGLLTTTELKVAGLAVSGASNRQIAQRLFVTVRTVESHLTNVYRKLGVRRRDGLVVALRALQGRSMELPGASVLEGA</sequence>
<protein>
    <submittedName>
        <fullName evidence="4">AAA family ATPase</fullName>
    </submittedName>
</protein>
<dbReference type="Proteomes" id="UP001445472">
    <property type="component" value="Unassembled WGS sequence"/>
</dbReference>
<dbReference type="PROSITE" id="PS00622">
    <property type="entry name" value="HTH_LUXR_1"/>
    <property type="match status" value="1"/>
</dbReference>
<dbReference type="Gene3D" id="1.25.40.10">
    <property type="entry name" value="Tetratricopeptide repeat domain"/>
    <property type="match status" value="1"/>
</dbReference>
<dbReference type="Gene3D" id="1.10.10.10">
    <property type="entry name" value="Winged helix-like DNA-binding domain superfamily/Winged helix DNA-binding domain"/>
    <property type="match status" value="1"/>
</dbReference>
<dbReference type="PANTHER" id="PTHR16305:SF35">
    <property type="entry name" value="TRANSCRIPTIONAL ACTIVATOR DOMAIN"/>
    <property type="match status" value="1"/>
</dbReference>
<feature type="domain" description="HTH luxR-type" evidence="3">
    <location>
        <begin position="882"/>
        <end position="947"/>
    </location>
</feature>
<dbReference type="InterPro" id="IPR041664">
    <property type="entry name" value="AAA_16"/>
</dbReference>
<dbReference type="InterPro" id="IPR027417">
    <property type="entry name" value="P-loop_NTPase"/>
</dbReference>
<accession>A0ABV1UUI9</accession>
<organism evidence="4 5">
    <name type="scientific">Streptomyces xantholiticus</name>
    <dbReference type="NCBI Taxonomy" id="68285"/>
    <lineage>
        <taxon>Bacteria</taxon>
        <taxon>Bacillati</taxon>
        <taxon>Actinomycetota</taxon>
        <taxon>Actinomycetes</taxon>
        <taxon>Kitasatosporales</taxon>
        <taxon>Streptomycetaceae</taxon>
        <taxon>Streptomyces</taxon>
    </lineage>
</organism>